<feature type="transmembrane region" description="Helical" evidence="7">
    <location>
        <begin position="107"/>
        <end position="128"/>
    </location>
</feature>
<evidence type="ECO:0000256" key="7">
    <source>
        <dbReference type="SAM" id="Phobius"/>
    </source>
</evidence>
<feature type="domain" description="EF-hand" evidence="8">
    <location>
        <begin position="701"/>
        <end position="736"/>
    </location>
</feature>
<feature type="transmembrane region" description="Helical" evidence="7">
    <location>
        <begin position="196"/>
        <end position="219"/>
    </location>
</feature>
<evidence type="ECO:0000256" key="5">
    <source>
        <dbReference type="ARBA" id="ARBA00023212"/>
    </source>
</evidence>
<proteinExistence type="inferred from homology"/>
<dbReference type="CDD" id="cd00051">
    <property type="entry name" value="EFh"/>
    <property type="match status" value="1"/>
</dbReference>
<evidence type="ECO:0000259" key="8">
    <source>
        <dbReference type="PROSITE" id="PS50222"/>
    </source>
</evidence>
<evidence type="ECO:0000256" key="6">
    <source>
        <dbReference type="SAM" id="MobiDB-lite"/>
    </source>
</evidence>
<evidence type="ECO:0000313" key="9">
    <source>
        <dbReference type="EMBL" id="KAK7231301.1"/>
    </source>
</evidence>
<feature type="domain" description="EF-hand" evidence="8">
    <location>
        <begin position="664"/>
        <end position="699"/>
    </location>
</feature>
<protein>
    <recommendedName>
        <fullName evidence="8">EF-hand domain-containing protein</fullName>
    </recommendedName>
</protein>
<comment type="caution">
    <text evidence="9">The sequence shown here is derived from an EMBL/GenBank/DDBJ whole genome shotgun (WGS) entry which is preliminary data.</text>
</comment>
<keyword evidence="5" id="KW-0206">Cytoskeleton</keyword>
<dbReference type="Gene3D" id="1.10.238.10">
    <property type="entry name" value="EF-hand"/>
    <property type="match status" value="2"/>
</dbReference>
<feature type="transmembrane region" description="Helical" evidence="7">
    <location>
        <begin position="149"/>
        <end position="171"/>
    </location>
</feature>
<feature type="transmembrane region" description="Helical" evidence="7">
    <location>
        <begin position="343"/>
        <end position="361"/>
    </location>
</feature>
<dbReference type="PROSITE" id="PS50222">
    <property type="entry name" value="EF_HAND_2"/>
    <property type="match status" value="4"/>
</dbReference>
<keyword evidence="7" id="KW-1133">Transmembrane helix</keyword>
<sequence length="788" mass="87595">MEIKEIDGSGQPEYHAAASSCAVTSAAARRGAMGALRSQQRANLLMGWGLCATALTSKRGAKFAAGLLLAQLGGARGEEATNSTETEEGEEEEEEDDELEGNEAIEMKLQCLVVIITVVIFLSLSFEYGRELLYSKTSEHMRPILTSMFGELTTLGFISVTLFGIFKIPAIGDLSSDLFGDEEDDELAELGETVHMVLFLVMVIYLGQAIGLVSLGHYVQIQWREWETQPIERLPKSVVGFSERIAKHNYAVNLCYNHLPTAYRILVYKATRDHFVYHQITSQAGDDAAAKTAAFDFSNYLSVCLGHTIAELVEIPIFTWLFFELLLIFVWVFIRSASHNAGFVFWVCLGFLSGPGLAFVLHAKVRSIVQIHCAEEIRKSLNAQTRRHSIKVYGATTQQRLHEDYPSNFWFGKQTKAGFTLNLVRIIVLCQSVYCAVLMVVFAEQMFESPGHCKAAQAAMLCDTSDATGLVYLALCLVPPFMTISKLPRILEDFTIASNIDSMVNNRMLSNVNRRQKTVAAFEALKVVQCLSDTQMLRQVIDGGSSTGDADCRAKLADREARLAALSKHARKQLEARQRRHWRHVFDIFDDDGSGAVTTAEFRELLTKFSINKVNASQMDIVDGERVFAELISYLDQDGGGTVEFEEFLAFGCKLEGFMEASEDVEAMKEKMFDLIDKDGGGAITLQELYKLMVDDLGVEISMDDVYNIIADLDEDGNGELDKEEFSVLLDRLHIYDTSTLDEVIEDEDVGIVSGLADNLYERLCYCLLPSDPESDGYVKLGDETPLA</sequence>
<dbReference type="InterPro" id="IPR050230">
    <property type="entry name" value="CALM/Myosin/TropC-like"/>
</dbReference>
<dbReference type="InterPro" id="IPR002048">
    <property type="entry name" value="EF_hand_dom"/>
</dbReference>
<feature type="transmembrane region" description="Helical" evidence="7">
    <location>
        <begin position="317"/>
        <end position="337"/>
    </location>
</feature>
<keyword evidence="7" id="KW-0812">Transmembrane</keyword>
<dbReference type="SMART" id="SM00054">
    <property type="entry name" value="EFh"/>
    <property type="match status" value="4"/>
</dbReference>
<evidence type="ECO:0000256" key="1">
    <source>
        <dbReference type="ARBA" id="ARBA00004245"/>
    </source>
</evidence>
<keyword evidence="5" id="KW-0963">Cytoplasm</keyword>
<feature type="transmembrane region" description="Helical" evidence="7">
    <location>
        <begin position="423"/>
        <end position="443"/>
    </location>
</feature>
<reference evidence="9 10" key="1">
    <citation type="submission" date="2024-03" db="EMBL/GenBank/DDBJ databases">
        <title>Aureococcus anophagefferens CCMP1851 and Kratosvirus quantuckense: Draft genome of a second virus-susceptible host strain in the model system.</title>
        <authorList>
            <person name="Chase E."/>
            <person name="Truchon A.R."/>
            <person name="Schepens W."/>
            <person name="Wilhelm S.W."/>
        </authorList>
    </citation>
    <scope>NUCLEOTIDE SEQUENCE [LARGE SCALE GENOMIC DNA]</scope>
    <source>
        <strain evidence="9 10">CCMP1851</strain>
    </source>
</reference>
<evidence type="ECO:0000256" key="2">
    <source>
        <dbReference type="ARBA" id="ARBA00005253"/>
    </source>
</evidence>
<keyword evidence="3" id="KW-0677">Repeat</keyword>
<evidence type="ECO:0000256" key="4">
    <source>
        <dbReference type="ARBA" id="ARBA00022837"/>
    </source>
</evidence>
<organism evidence="9 10">
    <name type="scientific">Aureococcus anophagefferens</name>
    <name type="common">Harmful bloom alga</name>
    <dbReference type="NCBI Taxonomy" id="44056"/>
    <lineage>
        <taxon>Eukaryota</taxon>
        <taxon>Sar</taxon>
        <taxon>Stramenopiles</taxon>
        <taxon>Ochrophyta</taxon>
        <taxon>Pelagophyceae</taxon>
        <taxon>Pelagomonadales</taxon>
        <taxon>Pelagomonadaceae</taxon>
        <taxon>Aureococcus</taxon>
    </lineage>
</organism>
<dbReference type="PANTHER" id="PTHR23048:SF59">
    <property type="entry name" value="EF-HAND SUPERFAMILY PROTEIN"/>
    <property type="match status" value="1"/>
</dbReference>
<keyword evidence="4" id="KW-0106">Calcium</keyword>
<feature type="domain" description="EF-hand" evidence="8">
    <location>
        <begin position="623"/>
        <end position="658"/>
    </location>
</feature>
<keyword evidence="7" id="KW-0472">Membrane</keyword>
<dbReference type="EMBL" id="JBBJCI010000417">
    <property type="protein sequence ID" value="KAK7231301.1"/>
    <property type="molecule type" value="Genomic_DNA"/>
</dbReference>
<accession>A0ABR1FIC1</accession>
<dbReference type="SUPFAM" id="SSF47473">
    <property type="entry name" value="EF-hand"/>
    <property type="match status" value="1"/>
</dbReference>
<dbReference type="PANTHER" id="PTHR23048">
    <property type="entry name" value="MYOSIN LIGHT CHAIN 1, 3"/>
    <property type="match status" value="1"/>
</dbReference>
<gene>
    <name evidence="9" type="ORF">SO694_00073119</name>
</gene>
<dbReference type="InterPro" id="IPR018247">
    <property type="entry name" value="EF_Hand_1_Ca_BS"/>
</dbReference>
<dbReference type="Pfam" id="PF13499">
    <property type="entry name" value="EF-hand_7"/>
    <property type="match status" value="2"/>
</dbReference>
<evidence type="ECO:0000313" key="10">
    <source>
        <dbReference type="Proteomes" id="UP001363151"/>
    </source>
</evidence>
<comment type="similarity">
    <text evidence="2">Belongs to the centrin family.</text>
</comment>
<dbReference type="InterPro" id="IPR011992">
    <property type="entry name" value="EF-hand-dom_pair"/>
</dbReference>
<comment type="subcellular location">
    <subcellularLocation>
        <location evidence="1">Cytoplasm</location>
        <location evidence="1">Cytoskeleton</location>
    </subcellularLocation>
</comment>
<feature type="compositionally biased region" description="Acidic residues" evidence="6">
    <location>
        <begin position="85"/>
        <end position="100"/>
    </location>
</feature>
<keyword evidence="10" id="KW-1185">Reference proteome</keyword>
<feature type="region of interest" description="Disordered" evidence="6">
    <location>
        <begin position="76"/>
        <end position="100"/>
    </location>
</feature>
<name>A0ABR1FIC1_AURAN</name>
<dbReference type="Proteomes" id="UP001363151">
    <property type="component" value="Unassembled WGS sequence"/>
</dbReference>
<evidence type="ECO:0000256" key="3">
    <source>
        <dbReference type="ARBA" id="ARBA00022737"/>
    </source>
</evidence>
<dbReference type="PROSITE" id="PS00018">
    <property type="entry name" value="EF_HAND_1"/>
    <property type="match status" value="4"/>
</dbReference>
<feature type="domain" description="EF-hand" evidence="8">
    <location>
        <begin position="577"/>
        <end position="612"/>
    </location>
</feature>